<sequence length="71" mass="8310">MDIGNLIRSCILFVAGLVTILFPKKVYKFQIYSIEKLHIKINVERDRKYYPHIGIILIIISIILFVFSITN</sequence>
<evidence type="ECO:0000256" key="1">
    <source>
        <dbReference type="SAM" id="Phobius"/>
    </source>
</evidence>
<comment type="caution">
    <text evidence="2">The sequence shown here is derived from an EMBL/GenBank/DDBJ whole genome shotgun (WGS) entry which is preliminary data.</text>
</comment>
<keyword evidence="1" id="KW-1133">Transmembrane helix</keyword>
<feature type="transmembrane region" description="Helical" evidence="1">
    <location>
        <begin position="6"/>
        <end position="23"/>
    </location>
</feature>
<accession>X0VEB8</accession>
<feature type="transmembrane region" description="Helical" evidence="1">
    <location>
        <begin position="49"/>
        <end position="69"/>
    </location>
</feature>
<organism evidence="2">
    <name type="scientific">marine sediment metagenome</name>
    <dbReference type="NCBI Taxonomy" id="412755"/>
    <lineage>
        <taxon>unclassified sequences</taxon>
        <taxon>metagenomes</taxon>
        <taxon>ecological metagenomes</taxon>
    </lineage>
</organism>
<reference evidence="2" key="1">
    <citation type="journal article" date="2014" name="Front. Microbiol.">
        <title>High frequency of phylogenetically diverse reductive dehalogenase-homologous genes in deep subseafloor sedimentary metagenomes.</title>
        <authorList>
            <person name="Kawai M."/>
            <person name="Futagami T."/>
            <person name="Toyoda A."/>
            <person name="Takaki Y."/>
            <person name="Nishi S."/>
            <person name="Hori S."/>
            <person name="Arai W."/>
            <person name="Tsubouchi T."/>
            <person name="Morono Y."/>
            <person name="Uchiyama I."/>
            <person name="Ito T."/>
            <person name="Fujiyama A."/>
            <person name="Inagaki F."/>
            <person name="Takami H."/>
        </authorList>
    </citation>
    <scope>NUCLEOTIDE SEQUENCE</scope>
    <source>
        <strain evidence="2">Expedition CK06-06</strain>
    </source>
</reference>
<gene>
    <name evidence="2" type="ORF">S01H1_59921</name>
</gene>
<keyword evidence="1" id="KW-0812">Transmembrane</keyword>
<protein>
    <submittedName>
        <fullName evidence="2">Uncharacterized protein</fullName>
    </submittedName>
</protein>
<evidence type="ECO:0000313" key="2">
    <source>
        <dbReference type="EMBL" id="GAG16519.1"/>
    </source>
</evidence>
<dbReference type="AlphaFoldDB" id="X0VEB8"/>
<name>X0VEB8_9ZZZZ</name>
<dbReference type="EMBL" id="BARS01039221">
    <property type="protein sequence ID" value="GAG16519.1"/>
    <property type="molecule type" value="Genomic_DNA"/>
</dbReference>
<proteinExistence type="predicted"/>
<keyword evidence="1" id="KW-0472">Membrane</keyword>